<dbReference type="SUPFAM" id="SSF55961">
    <property type="entry name" value="Bet v1-like"/>
    <property type="match status" value="1"/>
</dbReference>
<reference evidence="2 3" key="1">
    <citation type="journal article" date="2018" name="BMC Genomics">
        <title>The genome of Naegleria lovaniensis, the basis for a comparative approach to unravel pathogenicity factors of the human pathogenic amoeba N. fowleri.</title>
        <authorList>
            <person name="Liechti N."/>
            <person name="Schurch N."/>
            <person name="Bruggmann R."/>
            <person name="Wittwer M."/>
        </authorList>
    </citation>
    <scope>NUCLEOTIDE SEQUENCE [LARGE SCALE GENOMIC DNA]</scope>
    <source>
        <strain evidence="2 3">ATCC 30569</strain>
    </source>
</reference>
<dbReference type="PANTHER" id="PTHR19308">
    <property type="entry name" value="PHOSPHATIDYLCHOLINE TRANSFER PROTEIN"/>
    <property type="match status" value="1"/>
</dbReference>
<dbReference type="EMBL" id="PYSW02000020">
    <property type="protein sequence ID" value="KAG2383453.1"/>
    <property type="molecule type" value="Genomic_DNA"/>
</dbReference>
<gene>
    <name evidence="2" type="ORF">C9374_004124</name>
</gene>
<dbReference type="PANTHER" id="PTHR19308:SF14">
    <property type="entry name" value="START DOMAIN-CONTAINING PROTEIN"/>
    <property type="match status" value="1"/>
</dbReference>
<dbReference type="Pfam" id="PF01852">
    <property type="entry name" value="START"/>
    <property type="match status" value="1"/>
</dbReference>
<dbReference type="GO" id="GO:0005737">
    <property type="term" value="C:cytoplasm"/>
    <property type="evidence" value="ECO:0007669"/>
    <property type="project" value="UniProtKB-ARBA"/>
</dbReference>
<comment type="caution">
    <text evidence="2">The sequence shown here is derived from an EMBL/GenBank/DDBJ whole genome shotgun (WGS) entry which is preliminary data.</text>
</comment>
<evidence type="ECO:0000313" key="3">
    <source>
        <dbReference type="Proteomes" id="UP000816034"/>
    </source>
</evidence>
<evidence type="ECO:0000259" key="1">
    <source>
        <dbReference type="PROSITE" id="PS50848"/>
    </source>
</evidence>
<dbReference type="PROSITE" id="PS50848">
    <property type="entry name" value="START"/>
    <property type="match status" value="1"/>
</dbReference>
<dbReference type="RefSeq" id="XP_044549132.1">
    <property type="nucleotide sequence ID" value="XM_044693729.1"/>
</dbReference>
<keyword evidence="3" id="KW-1185">Reference proteome</keyword>
<dbReference type="Proteomes" id="UP000816034">
    <property type="component" value="Unassembled WGS sequence"/>
</dbReference>
<organism evidence="2 3">
    <name type="scientific">Naegleria lovaniensis</name>
    <name type="common">Amoeba</name>
    <dbReference type="NCBI Taxonomy" id="51637"/>
    <lineage>
        <taxon>Eukaryota</taxon>
        <taxon>Discoba</taxon>
        <taxon>Heterolobosea</taxon>
        <taxon>Tetramitia</taxon>
        <taxon>Eutetramitia</taxon>
        <taxon>Vahlkampfiidae</taxon>
        <taxon>Naegleria</taxon>
    </lineage>
</organism>
<dbReference type="Gene3D" id="3.30.530.20">
    <property type="match status" value="1"/>
</dbReference>
<sequence length="228" mass="25793">MQVASCTFQRHANDSPQTLRDGTFHFYHTKNDINVFKTSTQVSGEPSIVRGEGVCENLKAHDFMKVYLGVNTEMDPTVKRNDIVHEWSDDEGHWKLNYFVMGIGPMVADRDFIRVYRIIENPEQNELVYTSTSVDQDSCPETNIHSFLPSNFKFHSGAVRGNDMFTTLRLSQCANGDLRMSYAHQSNPNGWVPLSIVNAAILTVPQALCKTAKALRATLKHLRVDDEL</sequence>
<dbReference type="AlphaFoldDB" id="A0AA88GS44"/>
<protein>
    <recommendedName>
        <fullName evidence="1">START domain-containing protein</fullName>
    </recommendedName>
</protein>
<dbReference type="InterPro" id="IPR023393">
    <property type="entry name" value="START-like_dom_sf"/>
</dbReference>
<proteinExistence type="predicted"/>
<dbReference type="InterPro" id="IPR002913">
    <property type="entry name" value="START_lipid-bd_dom"/>
</dbReference>
<evidence type="ECO:0000313" key="2">
    <source>
        <dbReference type="EMBL" id="KAG2383453.1"/>
    </source>
</evidence>
<accession>A0AA88GS44</accession>
<dbReference type="InterPro" id="IPR051213">
    <property type="entry name" value="START_lipid_transfer"/>
</dbReference>
<dbReference type="GeneID" id="68096579"/>
<feature type="domain" description="START" evidence="1">
    <location>
        <begin position="1"/>
        <end position="201"/>
    </location>
</feature>
<name>A0AA88GS44_NAELO</name>
<dbReference type="GO" id="GO:0008289">
    <property type="term" value="F:lipid binding"/>
    <property type="evidence" value="ECO:0007669"/>
    <property type="project" value="InterPro"/>
</dbReference>